<dbReference type="RefSeq" id="WP_136150541.1">
    <property type="nucleotide sequence ID" value="NZ_CP038810.1"/>
</dbReference>
<name>A0A4P7PQ68_9FLAO</name>
<dbReference type="OrthoDB" id="945117at2"/>
<dbReference type="InterPro" id="IPR011250">
    <property type="entry name" value="OMP/PagP_B-barrel"/>
</dbReference>
<dbReference type="InterPro" id="IPR027385">
    <property type="entry name" value="Beta-barrel_OMP"/>
</dbReference>
<reference evidence="4 5" key="1">
    <citation type="submission" date="2019-04" db="EMBL/GenBank/DDBJ databases">
        <title>Flavobacterium sp. GS03.</title>
        <authorList>
            <person name="Kim H."/>
        </authorList>
    </citation>
    <scope>NUCLEOTIDE SEQUENCE [LARGE SCALE GENOMIC DNA]</scope>
    <source>
        <strain evidence="4 5">GS03</strain>
    </source>
</reference>
<accession>A0A4P7PQ68</accession>
<keyword evidence="1 2" id="KW-0732">Signal</keyword>
<evidence type="ECO:0000256" key="2">
    <source>
        <dbReference type="SAM" id="SignalP"/>
    </source>
</evidence>
<evidence type="ECO:0000313" key="5">
    <source>
        <dbReference type="Proteomes" id="UP000296862"/>
    </source>
</evidence>
<proteinExistence type="predicted"/>
<evidence type="ECO:0000256" key="1">
    <source>
        <dbReference type="ARBA" id="ARBA00022729"/>
    </source>
</evidence>
<feature type="domain" description="Outer membrane protein beta-barrel" evidence="3">
    <location>
        <begin position="9"/>
        <end position="188"/>
    </location>
</feature>
<dbReference type="Proteomes" id="UP000296862">
    <property type="component" value="Chromosome"/>
</dbReference>
<dbReference type="Pfam" id="PF13505">
    <property type="entry name" value="OMP_b-brl"/>
    <property type="match status" value="1"/>
</dbReference>
<keyword evidence="5" id="KW-1185">Reference proteome</keyword>
<gene>
    <name evidence="4" type="ORF">GS03_00008</name>
</gene>
<dbReference type="AlphaFoldDB" id="A0A4P7PQ68"/>
<dbReference type="EMBL" id="CP038810">
    <property type="protein sequence ID" value="QBZ96536.1"/>
    <property type="molecule type" value="Genomic_DNA"/>
</dbReference>
<organism evidence="4 5">
    <name type="scientific">Flavobacterium sangjuense</name>
    <dbReference type="NCBI Taxonomy" id="2518177"/>
    <lineage>
        <taxon>Bacteria</taxon>
        <taxon>Pseudomonadati</taxon>
        <taxon>Bacteroidota</taxon>
        <taxon>Flavobacteriia</taxon>
        <taxon>Flavobacteriales</taxon>
        <taxon>Flavobacteriaceae</taxon>
        <taxon>Flavobacterium</taxon>
    </lineage>
</organism>
<evidence type="ECO:0000313" key="4">
    <source>
        <dbReference type="EMBL" id="QBZ96536.1"/>
    </source>
</evidence>
<dbReference type="SUPFAM" id="SSF56925">
    <property type="entry name" value="OMPA-like"/>
    <property type="match status" value="1"/>
</dbReference>
<protein>
    <recommendedName>
        <fullName evidence="3">Outer membrane protein beta-barrel domain-containing protein</fullName>
    </recommendedName>
</protein>
<evidence type="ECO:0000259" key="3">
    <source>
        <dbReference type="Pfam" id="PF13505"/>
    </source>
</evidence>
<sequence length="200" mass="20834">MKKIILTVAAVFALTFANAQDKKESTGGPGFSNGDLYLTGTANFSSDKTGDAKTDGFTLAPGVGYFVADNIAIEGMLTYKSTKDDDGVSSSKTSGFGIAAGAKYFWTPASQFSLSVGAKLSYMSTKVDPDGPGDSTEKEIGFNIPLGLNYFVSNDFALTAEWGGFGYSSNDNGGDGADKTTGFNLGVDLSSISFGLLYKL</sequence>
<dbReference type="Gene3D" id="2.40.160.20">
    <property type="match status" value="1"/>
</dbReference>
<dbReference type="KEGG" id="fsn:GS03_00008"/>
<feature type="signal peptide" evidence="2">
    <location>
        <begin position="1"/>
        <end position="19"/>
    </location>
</feature>
<feature type="chain" id="PRO_5020803532" description="Outer membrane protein beta-barrel domain-containing protein" evidence="2">
    <location>
        <begin position="20"/>
        <end position="200"/>
    </location>
</feature>